<proteinExistence type="predicted"/>
<dbReference type="EMBL" id="LR746275">
    <property type="protein sequence ID" value="CAA7405798.1"/>
    <property type="molecule type" value="Genomic_DNA"/>
</dbReference>
<dbReference type="InterPro" id="IPR001584">
    <property type="entry name" value="Integrase_cat-core"/>
</dbReference>
<dbReference type="OrthoDB" id="687178at2759"/>
<dbReference type="Pfam" id="PF22936">
    <property type="entry name" value="Pol_BBD"/>
    <property type="match status" value="1"/>
</dbReference>
<keyword evidence="1" id="KW-0378">Hydrolase</keyword>
<evidence type="ECO:0000313" key="3">
    <source>
        <dbReference type="EMBL" id="CAA7405798.1"/>
    </source>
</evidence>
<dbReference type="GO" id="GO:0003676">
    <property type="term" value="F:nucleic acid binding"/>
    <property type="evidence" value="ECO:0007669"/>
    <property type="project" value="InterPro"/>
</dbReference>
<gene>
    <name evidence="3" type="ORF">SI8410_12016476</name>
</gene>
<dbReference type="InterPro" id="IPR054722">
    <property type="entry name" value="PolX-like_BBD"/>
</dbReference>
<dbReference type="SUPFAM" id="SSF53098">
    <property type="entry name" value="Ribonuclease H-like"/>
    <property type="match status" value="1"/>
</dbReference>
<evidence type="ECO:0000259" key="2">
    <source>
        <dbReference type="PROSITE" id="PS50994"/>
    </source>
</evidence>
<evidence type="ECO:0000256" key="1">
    <source>
        <dbReference type="ARBA" id="ARBA00022670"/>
    </source>
</evidence>
<keyword evidence="1" id="KW-0645">Protease</keyword>
<dbReference type="PANTHER" id="PTHR42648">
    <property type="entry name" value="TRANSPOSASE, PUTATIVE-RELATED"/>
    <property type="match status" value="1"/>
</dbReference>
<sequence length="481" mass="55655">MWETVHTKFSQRNNEVHLYELQIKSMSTIQGNKSVMEYTGELKNLWQEIDYYLSIDTEKSAEIAGLNSVFDQVRQQILSRERKCDLDEAISIILNEETRRKLMLSVPKVDNTAFMIKQGEIMKKASGQAKQPQHGQGRNKKTDFRDNLWCTYCRKACHTRDICYKLRVVNHKILALKNMARLRIELEKLKMTVTQFSSIQPGIFHHSLGVRVSSRDIFNNWVVDLGATDHMTNSLSLFTKYNPCPSDRKVTTADGTFLTVVVIGNMPLRYDYFANGWVIYPFSYFVSKGVIGQSDVPFFLIHSDIWGPCPINNIRGNKWFATFIDDCTRCMWVFLLKQKSDVCDVLNFFCARKKNKFGTSIKKFRSDNVKECFSQNLNLYFQTEGIIPESSCVYTPHKNSLTERKNGHLLEVTRSILFQHHVPKVFWGEAVLTATYLINRLLSRTLGFLSPLDSLAKFFPDHQLKTRLEPKTFGCLFCSRS</sequence>
<keyword evidence="4" id="KW-1185">Reference proteome</keyword>
<evidence type="ECO:0000313" key="4">
    <source>
        <dbReference type="Proteomes" id="UP000663760"/>
    </source>
</evidence>
<dbReference type="PROSITE" id="PS50994">
    <property type="entry name" value="INTEGRASE"/>
    <property type="match status" value="1"/>
</dbReference>
<protein>
    <recommendedName>
        <fullName evidence="2">Integrase catalytic domain-containing protein</fullName>
    </recommendedName>
</protein>
<accession>A0A7I8L951</accession>
<dbReference type="AlphaFoldDB" id="A0A7I8L951"/>
<dbReference type="Pfam" id="PF00665">
    <property type="entry name" value="rve"/>
    <property type="match status" value="1"/>
</dbReference>
<dbReference type="Gene3D" id="3.30.420.10">
    <property type="entry name" value="Ribonuclease H-like superfamily/Ribonuclease H"/>
    <property type="match status" value="1"/>
</dbReference>
<organism evidence="3 4">
    <name type="scientific">Spirodela intermedia</name>
    <name type="common">Intermediate duckweed</name>
    <dbReference type="NCBI Taxonomy" id="51605"/>
    <lineage>
        <taxon>Eukaryota</taxon>
        <taxon>Viridiplantae</taxon>
        <taxon>Streptophyta</taxon>
        <taxon>Embryophyta</taxon>
        <taxon>Tracheophyta</taxon>
        <taxon>Spermatophyta</taxon>
        <taxon>Magnoliopsida</taxon>
        <taxon>Liliopsida</taxon>
        <taxon>Araceae</taxon>
        <taxon>Lemnoideae</taxon>
        <taxon>Spirodela</taxon>
    </lineage>
</organism>
<dbReference type="GO" id="GO:0008233">
    <property type="term" value="F:peptidase activity"/>
    <property type="evidence" value="ECO:0007669"/>
    <property type="project" value="UniProtKB-KW"/>
</dbReference>
<dbReference type="InterPro" id="IPR036397">
    <property type="entry name" value="RNaseH_sf"/>
</dbReference>
<dbReference type="PANTHER" id="PTHR42648:SF22">
    <property type="entry name" value="REVERSE TRANSCRIPTASE TY1_COPIA-TYPE DOMAIN-CONTAINING PROTEIN"/>
    <property type="match status" value="1"/>
</dbReference>
<dbReference type="GO" id="GO:0006508">
    <property type="term" value="P:proteolysis"/>
    <property type="evidence" value="ECO:0007669"/>
    <property type="project" value="UniProtKB-KW"/>
</dbReference>
<dbReference type="Proteomes" id="UP000663760">
    <property type="component" value="Chromosome 12"/>
</dbReference>
<feature type="domain" description="Integrase catalytic" evidence="2">
    <location>
        <begin position="293"/>
        <end position="459"/>
    </location>
</feature>
<name>A0A7I8L951_SPIIN</name>
<dbReference type="GO" id="GO:0015074">
    <property type="term" value="P:DNA integration"/>
    <property type="evidence" value="ECO:0007669"/>
    <property type="project" value="InterPro"/>
</dbReference>
<dbReference type="InterPro" id="IPR012337">
    <property type="entry name" value="RNaseH-like_sf"/>
</dbReference>
<reference evidence="3" key="1">
    <citation type="submission" date="2020-02" db="EMBL/GenBank/DDBJ databases">
        <authorList>
            <person name="Scholz U."/>
            <person name="Mascher M."/>
            <person name="Fiebig A."/>
        </authorList>
    </citation>
    <scope>NUCLEOTIDE SEQUENCE</scope>
</reference>
<dbReference type="InterPro" id="IPR039537">
    <property type="entry name" value="Retrotran_Ty1/copia-like"/>
</dbReference>